<accession>A0AAE0XLZ3</accession>
<gene>
    <name evidence="2" type="ORF">B0T22DRAFT_456284</name>
</gene>
<evidence type="ECO:0000313" key="2">
    <source>
        <dbReference type="EMBL" id="KAK3695818.1"/>
    </source>
</evidence>
<keyword evidence="3" id="KW-1185">Reference proteome</keyword>
<comment type="caution">
    <text evidence="2">The sequence shown here is derived from an EMBL/GenBank/DDBJ whole genome shotgun (WGS) entry which is preliminary data.</text>
</comment>
<reference evidence="2" key="1">
    <citation type="journal article" date="2023" name="Mol. Phylogenet. Evol.">
        <title>Genome-scale phylogeny and comparative genomics of the fungal order Sordariales.</title>
        <authorList>
            <person name="Hensen N."/>
            <person name="Bonometti L."/>
            <person name="Westerberg I."/>
            <person name="Brannstrom I.O."/>
            <person name="Guillou S."/>
            <person name="Cros-Aarteil S."/>
            <person name="Calhoun S."/>
            <person name="Haridas S."/>
            <person name="Kuo A."/>
            <person name="Mondo S."/>
            <person name="Pangilinan J."/>
            <person name="Riley R."/>
            <person name="LaButti K."/>
            <person name="Andreopoulos B."/>
            <person name="Lipzen A."/>
            <person name="Chen C."/>
            <person name="Yan M."/>
            <person name="Daum C."/>
            <person name="Ng V."/>
            <person name="Clum A."/>
            <person name="Steindorff A."/>
            <person name="Ohm R.A."/>
            <person name="Martin F."/>
            <person name="Silar P."/>
            <person name="Natvig D.O."/>
            <person name="Lalanne C."/>
            <person name="Gautier V."/>
            <person name="Ament-Velasquez S.L."/>
            <person name="Kruys A."/>
            <person name="Hutchinson M.I."/>
            <person name="Powell A.J."/>
            <person name="Barry K."/>
            <person name="Miller A.N."/>
            <person name="Grigoriev I.V."/>
            <person name="Debuchy R."/>
            <person name="Gladieux P."/>
            <person name="Hiltunen Thoren M."/>
            <person name="Johannesson H."/>
        </authorList>
    </citation>
    <scope>NUCLEOTIDE SEQUENCE</scope>
    <source>
        <strain evidence="2">CBS 314.62</strain>
    </source>
</reference>
<reference evidence="2" key="2">
    <citation type="submission" date="2023-06" db="EMBL/GenBank/DDBJ databases">
        <authorList>
            <consortium name="Lawrence Berkeley National Laboratory"/>
            <person name="Haridas S."/>
            <person name="Hensen N."/>
            <person name="Bonometti L."/>
            <person name="Westerberg I."/>
            <person name="Brannstrom I.O."/>
            <person name="Guillou S."/>
            <person name="Cros-Aarteil S."/>
            <person name="Calhoun S."/>
            <person name="Kuo A."/>
            <person name="Mondo S."/>
            <person name="Pangilinan J."/>
            <person name="Riley R."/>
            <person name="Labutti K."/>
            <person name="Andreopoulos B."/>
            <person name="Lipzen A."/>
            <person name="Chen C."/>
            <person name="Yanf M."/>
            <person name="Daum C."/>
            <person name="Ng V."/>
            <person name="Clum A."/>
            <person name="Steindorff A."/>
            <person name="Ohm R."/>
            <person name="Martin F."/>
            <person name="Silar P."/>
            <person name="Natvig D."/>
            <person name="Lalanne C."/>
            <person name="Gautier V."/>
            <person name="Ament-Velasquez S.L."/>
            <person name="Kruys A."/>
            <person name="Hutchinson M.I."/>
            <person name="Powell A.J."/>
            <person name="Barry K."/>
            <person name="Miller A.N."/>
            <person name="Grigoriev I.V."/>
            <person name="Debuchy R."/>
            <person name="Gladieux P."/>
            <person name="Thoren M.H."/>
            <person name="Johannesson H."/>
        </authorList>
    </citation>
    <scope>NUCLEOTIDE SEQUENCE</scope>
    <source>
        <strain evidence="2">CBS 314.62</strain>
    </source>
</reference>
<dbReference type="AlphaFoldDB" id="A0AAE0XLZ3"/>
<keyword evidence="1" id="KW-1133">Transmembrane helix</keyword>
<keyword evidence="1" id="KW-0472">Membrane</keyword>
<protein>
    <submittedName>
        <fullName evidence="2">Uncharacterized protein</fullName>
    </submittedName>
</protein>
<name>A0AAE0XLZ3_9PEZI</name>
<evidence type="ECO:0000313" key="3">
    <source>
        <dbReference type="Proteomes" id="UP001270362"/>
    </source>
</evidence>
<organism evidence="2 3">
    <name type="scientific">Podospora appendiculata</name>
    <dbReference type="NCBI Taxonomy" id="314037"/>
    <lineage>
        <taxon>Eukaryota</taxon>
        <taxon>Fungi</taxon>
        <taxon>Dikarya</taxon>
        <taxon>Ascomycota</taxon>
        <taxon>Pezizomycotina</taxon>
        <taxon>Sordariomycetes</taxon>
        <taxon>Sordariomycetidae</taxon>
        <taxon>Sordariales</taxon>
        <taxon>Podosporaceae</taxon>
        <taxon>Podospora</taxon>
    </lineage>
</organism>
<proteinExistence type="predicted"/>
<feature type="transmembrane region" description="Helical" evidence="1">
    <location>
        <begin position="6"/>
        <end position="33"/>
    </location>
</feature>
<sequence>MPPVVYNYTLICFLFCCPPGTCTYSVLFTGLALPLIIVARFPRAVLDGACFRPWYLVFPVGCHLQHCVSGTGS</sequence>
<keyword evidence="1" id="KW-0812">Transmembrane</keyword>
<dbReference type="EMBL" id="JAULSO010000001">
    <property type="protein sequence ID" value="KAK3695818.1"/>
    <property type="molecule type" value="Genomic_DNA"/>
</dbReference>
<dbReference type="Proteomes" id="UP001270362">
    <property type="component" value="Unassembled WGS sequence"/>
</dbReference>
<evidence type="ECO:0000256" key="1">
    <source>
        <dbReference type="SAM" id="Phobius"/>
    </source>
</evidence>